<dbReference type="PANTHER" id="PTHR15549">
    <property type="entry name" value="PAIRED IMMUNOGLOBULIN-LIKE TYPE 2 RECEPTOR"/>
    <property type="match status" value="1"/>
</dbReference>
<protein>
    <recommendedName>
        <fullName evidence="10">Mid2 domain-containing protein</fullName>
    </recommendedName>
</protein>
<reference evidence="8 9" key="1">
    <citation type="journal article" date="2012" name="PLoS Pathog.">
        <title>Diverse lifestyles and strategies of plant pathogenesis encoded in the genomes of eighteen Dothideomycetes fungi.</title>
        <authorList>
            <person name="Ohm R.A."/>
            <person name="Feau N."/>
            <person name="Henrissat B."/>
            <person name="Schoch C.L."/>
            <person name="Horwitz B.A."/>
            <person name="Barry K.W."/>
            <person name="Condon B.J."/>
            <person name="Copeland A.C."/>
            <person name="Dhillon B."/>
            <person name="Glaser F."/>
            <person name="Hesse C.N."/>
            <person name="Kosti I."/>
            <person name="LaButti K."/>
            <person name="Lindquist E.A."/>
            <person name="Lucas S."/>
            <person name="Salamov A.A."/>
            <person name="Bradshaw R.E."/>
            <person name="Ciuffetti L."/>
            <person name="Hamelin R.C."/>
            <person name="Kema G.H.J."/>
            <person name="Lawrence C."/>
            <person name="Scott J.A."/>
            <person name="Spatafora J.W."/>
            <person name="Turgeon B.G."/>
            <person name="de Wit P.J.G.M."/>
            <person name="Zhong S."/>
            <person name="Goodwin S.B."/>
            <person name="Grigoriev I.V."/>
        </authorList>
    </citation>
    <scope>NUCLEOTIDE SEQUENCE [LARGE SCALE GENOMIC DNA]</scope>
    <source>
        <strain evidence="8 9">SO2202</strain>
    </source>
</reference>
<feature type="transmembrane region" description="Helical" evidence="6">
    <location>
        <begin position="174"/>
        <end position="195"/>
    </location>
</feature>
<dbReference type="GeneID" id="27902820"/>
<evidence type="ECO:0000256" key="5">
    <source>
        <dbReference type="SAM" id="MobiDB-lite"/>
    </source>
</evidence>
<keyword evidence="9" id="KW-1185">Reference proteome</keyword>
<dbReference type="HOGENOM" id="CLU_994553_0_0_1"/>
<dbReference type="EMBL" id="KB456265">
    <property type="protein sequence ID" value="EMF11741.1"/>
    <property type="molecule type" value="Genomic_DNA"/>
</dbReference>
<keyword evidence="2 6" id="KW-0812">Transmembrane</keyword>
<dbReference type="AlphaFoldDB" id="N1QKL5"/>
<organism evidence="8 9">
    <name type="scientific">Sphaerulina musiva (strain SO2202)</name>
    <name type="common">Poplar stem canker fungus</name>
    <name type="synonym">Septoria musiva</name>
    <dbReference type="NCBI Taxonomy" id="692275"/>
    <lineage>
        <taxon>Eukaryota</taxon>
        <taxon>Fungi</taxon>
        <taxon>Dikarya</taxon>
        <taxon>Ascomycota</taxon>
        <taxon>Pezizomycotina</taxon>
        <taxon>Dothideomycetes</taxon>
        <taxon>Dothideomycetidae</taxon>
        <taxon>Mycosphaerellales</taxon>
        <taxon>Mycosphaerellaceae</taxon>
        <taxon>Sphaerulina</taxon>
    </lineage>
</organism>
<dbReference type="eggNOG" id="ENOG502SQDM">
    <property type="taxonomic scope" value="Eukaryota"/>
</dbReference>
<keyword evidence="7" id="KW-0732">Signal</keyword>
<feature type="signal peptide" evidence="7">
    <location>
        <begin position="1"/>
        <end position="21"/>
    </location>
</feature>
<evidence type="ECO:0008006" key="10">
    <source>
        <dbReference type="Google" id="ProtNLM"/>
    </source>
</evidence>
<dbReference type="PANTHER" id="PTHR15549:SF33">
    <property type="entry name" value="MEMBRANE PROTEIN WSC4, PUTATIVE (AFU_ORTHOLOGUE AFUA_5G09020)-RELATED"/>
    <property type="match status" value="1"/>
</dbReference>
<proteinExistence type="predicted"/>
<feature type="chain" id="PRO_5004109952" description="Mid2 domain-containing protein" evidence="7">
    <location>
        <begin position="22"/>
        <end position="280"/>
    </location>
</feature>
<feature type="region of interest" description="Disordered" evidence="5">
    <location>
        <begin position="231"/>
        <end position="259"/>
    </location>
</feature>
<evidence type="ECO:0000256" key="7">
    <source>
        <dbReference type="SAM" id="SignalP"/>
    </source>
</evidence>
<dbReference type="GO" id="GO:0071944">
    <property type="term" value="C:cell periphery"/>
    <property type="evidence" value="ECO:0007669"/>
    <property type="project" value="UniProtKB-ARBA"/>
</dbReference>
<dbReference type="STRING" id="692275.N1QKL5"/>
<name>N1QKL5_SPHMS</name>
<keyword evidence="3 6" id="KW-1133">Transmembrane helix</keyword>
<dbReference type="RefSeq" id="XP_016759862.1">
    <property type="nucleotide sequence ID" value="XM_016905683.1"/>
</dbReference>
<sequence length="280" mass="28459">MATATISVFLVLGLCSRLAHSSTALSLALFNDGTNCSSKAAQDNVWNPSPQDATSDGNNCVQSLPLVASSLTVIGIDAGCTVTLYSDQYCSDNATPARVNVCANVGGPNIQSFSVDSCDVPFASSGNASTTATQSLSSTFPESTTTSTSSPTTATSAATSAASGHSALSPGAKAGVGVGVAAGALFFIAGAVMLWSARRRSRASGANAANNGSKGPSQELDGNRDIREKMAAGDREQAFPELPSPAAELESNKDRQELPVVLAMSHMPQELHGSAPYGHN</sequence>
<evidence type="ECO:0000256" key="6">
    <source>
        <dbReference type="SAM" id="Phobius"/>
    </source>
</evidence>
<keyword evidence="4 6" id="KW-0472">Membrane</keyword>
<gene>
    <name evidence="8" type="ORF">SEPMUDRAFT_149640</name>
</gene>
<evidence type="ECO:0000256" key="2">
    <source>
        <dbReference type="ARBA" id="ARBA00022692"/>
    </source>
</evidence>
<evidence type="ECO:0000256" key="4">
    <source>
        <dbReference type="ARBA" id="ARBA00023136"/>
    </source>
</evidence>
<accession>N1QKL5</accession>
<dbReference type="OrthoDB" id="3910401at2759"/>
<evidence type="ECO:0000256" key="1">
    <source>
        <dbReference type="ARBA" id="ARBA00004167"/>
    </source>
</evidence>
<dbReference type="GO" id="GO:0016020">
    <property type="term" value="C:membrane"/>
    <property type="evidence" value="ECO:0007669"/>
    <property type="project" value="UniProtKB-SubCell"/>
</dbReference>
<evidence type="ECO:0000256" key="3">
    <source>
        <dbReference type="ARBA" id="ARBA00022989"/>
    </source>
</evidence>
<evidence type="ECO:0000313" key="9">
    <source>
        <dbReference type="Proteomes" id="UP000016931"/>
    </source>
</evidence>
<dbReference type="InterPro" id="IPR051694">
    <property type="entry name" value="Immunoregulatory_rcpt-like"/>
</dbReference>
<evidence type="ECO:0000313" key="8">
    <source>
        <dbReference type="EMBL" id="EMF11741.1"/>
    </source>
</evidence>
<dbReference type="Proteomes" id="UP000016931">
    <property type="component" value="Unassembled WGS sequence"/>
</dbReference>
<feature type="region of interest" description="Disordered" evidence="5">
    <location>
        <begin position="130"/>
        <end position="157"/>
    </location>
</feature>
<comment type="subcellular location">
    <subcellularLocation>
        <location evidence="1">Membrane</location>
        <topology evidence="1">Single-pass membrane protein</topology>
    </subcellularLocation>
</comment>